<gene>
    <name evidence="1" type="ORF">NCTC12475_00128</name>
</gene>
<dbReference type="GeneID" id="93090579"/>
<dbReference type="AlphaFoldDB" id="A0A381DH70"/>
<sequence length="120" mass="13247">MLKQRINGLTPLTVSIVASDGDYAKIAGVMAGEVETFKHIGDGGTASATPDRLNRKVFIVGKKESSGSRKSTQVSISIFVFSEFSWIFYTFGFKFTISCKSNTNKLKNKIYAFCIFDIII</sequence>
<keyword evidence="2" id="KW-1185">Reference proteome</keyword>
<accession>A0A381DH70</accession>
<reference evidence="1 2" key="1">
    <citation type="submission" date="2018-06" db="EMBL/GenBank/DDBJ databases">
        <authorList>
            <consortium name="Pathogen Informatics"/>
            <person name="Doyle S."/>
        </authorList>
    </citation>
    <scope>NUCLEOTIDE SEQUENCE [LARGE SCALE GENOMIC DNA]</scope>
    <source>
        <strain evidence="1 2">NCTC12475</strain>
    </source>
</reference>
<evidence type="ECO:0000313" key="1">
    <source>
        <dbReference type="EMBL" id="SUX09642.1"/>
    </source>
</evidence>
<organism evidence="1 2">
    <name type="scientific">Campylobacter sputorum subsp. sputorum</name>
    <dbReference type="NCBI Taxonomy" id="32024"/>
    <lineage>
        <taxon>Bacteria</taxon>
        <taxon>Pseudomonadati</taxon>
        <taxon>Campylobacterota</taxon>
        <taxon>Epsilonproteobacteria</taxon>
        <taxon>Campylobacterales</taxon>
        <taxon>Campylobacteraceae</taxon>
        <taxon>Campylobacter</taxon>
    </lineage>
</organism>
<dbReference type="RefSeq" id="WP_089182410.1">
    <property type="nucleotide sequence ID" value="NZ_CP043427.1"/>
</dbReference>
<proteinExistence type="predicted"/>
<dbReference type="EMBL" id="UFVD01000001">
    <property type="protein sequence ID" value="SUX09642.1"/>
    <property type="molecule type" value="Genomic_DNA"/>
</dbReference>
<protein>
    <submittedName>
        <fullName evidence="1">Uncharacterized protein</fullName>
    </submittedName>
</protein>
<name>A0A381DH70_9BACT</name>
<evidence type="ECO:0000313" key="2">
    <source>
        <dbReference type="Proteomes" id="UP000254920"/>
    </source>
</evidence>
<dbReference type="Proteomes" id="UP000254920">
    <property type="component" value="Unassembled WGS sequence"/>
</dbReference>
<dbReference type="OrthoDB" id="5361343at2"/>